<keyword evidence="1" id="KW-0472">Membrane</keyword>
<name>A0A7N4V3R7_SARHA</name>
<reference evidence="2" key="2">
    <citation type="submission" date="2025-08" db="UniProtKB">
        <authorList>
            <consortium name="Ensembl"/>
        </authorList>
    </citation>
    <scope>IDENTIFICATION</scope>
</reference>
<reference evidence="2 3" key="1">
    <citation type="journal article" date="2011" name="Proc. Natl. Acad. Sci. U.S.A.">
        <title>Genetic diversity and population structure of the endangered marsupial Sarcophilus harrisii (Tasmanian devil).</title>
        <authorList>
            <person name="Miller W."/>
            <person name="Hayes V.M."/>
            <person name="Ratan A."/>
            <person name="Petersen D.C."/>
            <person name="Wittekindt N.E."/>
            <person name="Miller J."/>
            <person name="Walenz B."/>
            <person name="Knight J."/>
            <person name="Qi J."/>
            <person name="Zhao F."/>
            <person name="Wang Q."/>
            <person name="Bedoya-Reina O.C."/>
            <person name="Katiyar N."/>
            <person name="Tomsho L.P."/>
            <person name="Kasson L.M."/>
            <person name="Hardie R.A."/>
            <person name="Woodbridge P."/>
            <person name="Tindall E.A."/>
            <person name="Bertelsen M.F."/>
            <person name="Dixon D."/>
            <person name="Pyecroft S."/>
            <person name="Helgen K.M."/>
            <person name="Lesk A.M."/>
            <person name="Pringle T.H."/>
            <person name="Patterson N."/>
            <person name="Zhang Y."/>
            <person name="Kreiss A."/>
            <person name="Woods G.M."/>
            <person name="Jones M.E."/>
            <person name="Schuster S.C."/>
        </authorList>
    </citation>
    <scope>NUCLEOTIDE SEQUENCE [LARGE SCALE GENOMIC DNA]</scope>
</reference>
<gene>
    <name evidence="2" type="primary">DPAGT1</name>
</gene>
<feature type="transmembrane region" description="Helical" evidence="1">
    <location>
        <begin position="171"/>
        <end position="194"/>
    </location>
</feature>
<dbReference type="GeneTree" id="ENSGT00390000011424"/>
<evidence type="ECO:0000313" key="2">
    <source>
        <dbReference type="Ensembl" id="ENSSHAP00000036515.1"/>
    </source>
</evidence>
<keyword evidence="3" id="KW-1185">Reference proteome</keyword>
<evidence type="ECO:0000313" key="3">
    <source>
        <dbReference type="Proteomes" id="UP000007648"/>
    </source>
</evidence>
<evidence type="ECO:0000256" key="1">
    <source>
        <dbReference type="SAM" id="Phobius"/>
    </source>
</evidence>
<sequence length="219" mass="23874">MPIPSLLLALQRGPARLGCPGQYSVCSSLLRRESVLWNSTSPGRFCPQEKWRLAAFPARLCHQHGGSCIRKESGWKPRLGRCRKGVAREVACSSRAGLTRSPWHGRRRWPLREALSLSVAPGDAARGQPQLSRKVPHTGGLWSPGPPSGLLAGLNPARAPFMAMMRPFPALPLLINLGGSLLGFVATLTLIPAFRGHFITARLCGLDLNKTSRQPILWP</sequence>
<keyword evidence="1" id="KW-0812">Transmembrane</keyword>
<accession>A0A7N4V3R7</accession>
<keyword evidence="1" id="KW-1133">Transmembrane helix</keyword>
<dbReference type="AlphaFoldDB" id="A0A7N4V3R7"/>
<reference evidence="2" key="3">
    <citation type="submission" date="2025-09" db="UniProtKB">
        <authorList>
            <consortium name="Ensembl"/>
        </authorList>
    </citation>
    <scope>IDENTIFICATION</scope>
</reference>
<organism evidence="2 3">
    <name type="scientific">Sarcophilus harrisii</name>
    <name type="common">Tasmanian devil</name>
    <name type="synonym">Sarcophilus laniarius</name>
    <dbReference type="NCBI Taxonomy" id="9305"/>
    <lineage>
        <taxon>Eukaryota</taxon>
        <taxon>Metazoa</taxon>
        <taxon>Chordata</taxon>
        <taxon>Craniata</taxon>
        <taxon>Vertebrata</taxon>
        <taxon>Euteleostomi</taxon>
        <taxon>Mammalia</taxon>
        <taxon>Metatheria</taxon>
        <taxon>Dasyuromorphia</taxon>
        <taxon>Dasyuridae</taxon>
        <taxon>Sarcophilus</taxon>
    </lineage>
</organism>
<dbReference type="Proteomes" id="UP000007648">
    <property type="component" value="Unassembled WGS sequence"/>
</dbReference>
<dbReference type="Ensembl" id="ENSSHAT00000035791.1">
    <property type="protein sequence ID" value="ENSSHAP00000036515.1"/>
    <property type="gene ID" value="ENSSHAG00000009921.2"/>
</dbReference>
<protein>
    <submittedName>
        <fullName evidence="2">Dolichyl-phosphate N-acetylglucosaminephosphotransferase 1</fullName>
    </submittedName>
</protein>
<proteinExistence type="predicted"/>